<dbReference type="RefSeq" id="WP_066788800.1">
    <property type="nucleotide sequence ID" value="NZ_LWQS01000062.1"/>
</dbReference>
<evidence type="ECO:0000313" key="2">
    <source>
        <dbReference type="EMBL" id="OAN44880.1"/>
    </source>
</evidence>
<accession>A0A178M7Y9</accession>
<sequence>MPLYVYECAECEIELEELRPAWQADDPVECPICHEFCRRVASTFHVQRAAEPLYATPAHLTRVAHGLDCPCCRPRRRS</sequence>
<protein>
    <submittedName>
        <fullName evidence="2">FmdB family transcriptional regulator</fullName>
    </submittedName>
</protein>
<dbReference type="AlphaFoldDB" id="A0A178M7Y9"/>
<reference evidence="2 3" key="1">
    <citation type="submission" date="2016-04" db="EMBL/GenBank/DDBJ databases">
        <title>Chloroflexus islandicus sp. nov., a thermophilic filamentous anoxygenic phototrophic bacterium from geyser Strokkur (Iceland).</title>
        <authorList>
            <person name="Gaisin V.A."/>
            <person name="Kalashnikov A.M."/>
            <person name="Sukhacheva M.V."/>
            <person name="Grouzdev D.S."/>
            <person name="Ivanov T.M."/>
            <person name="Kuznetsov B."/>
            <person name="Gorlenko V.M."/>
        </authorList>
    </citation>
    <scope>NUCLEOTIDE SEQUENCE [LARGE SCALE GENOMIC DNA]</scope>
    <source>
        <strain evidence="3">isl-2</strain>
    </source>
</reference>
<dbReference type="OrthoDB" id="9813321at2"/>
<dbReference type="EMBL" id="LWQS01000062">
    <property type="protein sequence ID" value="OAN44880.1"/>
    <property type="molecule type" value="Genomic_DNA"/>
</dbReference>
<evidence type="ECO:0000259" key="1">
    <source>
        <dbReference type="SMART" id="SM00834"/>
    </source>
</evidence>
<dbReference type="SMART" id="SM00834">
    <property type="entry name" value="CxxC_CXXC_SSSS"/>
    <property type="match status" value="1"/>
</dbReference>
<proteinExistence type="predicted"/>
<evidence type="ECO:0000313" key="3">
    <source>
        <dbReference type="Proteomes" id="UP000078287"/>
    </source>
</evidence>
<keyword evidence="3" id="KW-1185">Reference proteome</keyword>
<gene>
    <name evidence="2" type="ORF">A6A03_15995</name>
</gene>
<dbReference type="Proteomes" id="UP000078287">
    <property type="component" value="Unassembled WGS sequence"/>
</dbReference>
<organism evidence="2 3">
    <name type="scientific">Chloroflexus islandicus</name>
    <dbReference type="NCBI Taxonomy" id="1707952"/>
    <lineage>
        <taxon>Bacteria</taxon>
        <taxon>Bacillati</taxon>
        <taxon>Chloroflexota</taxon>
        <taxon>Chloroflexia</taxon>
        <taxon>Chloroflexales</taxon>
        <taxon>Chloroflexineae</taxon>
        <taxon>Chloroflexaceae</taxon>
        <taxon>Chloroflexus</taxon>
    </lineage>
</organism>
<name>A0A178M7Y9_9CHLR</name>
<dbReference type="InterPro" id="IPR013429">
    <property type="entry name" value="Regulatory_FmdB_Zinc_ribbon"/>
</dbReference>
<dbReference type="Pfam" id="PF09723">
    <property type="entry name" value="Zn_ribbon_8"/>
    <property type="match status" value="1"/>
</dbReference>
<comment type="caution">
    <text evidence="2">The sequence shown here is derived from an EMBL/GenBank/DDBJ whole genome shotgun (WGS) entry which is preliminary data.</text>
</comment>
<dbReference type="STRING" id="1707952.A6A03_15995"/>
<dbReference type="NCBIfam" id="TIGR02605">
    <property type="entry name" value="CxxC_CxxC_SSSS"/>
    <property type="match status" value="1"/>
</dbReference>
<feature type="domain" description="Putative regulatory protein FmdB zinc ribbon" evidence="1">
    <location>
        <begin position="1"/>
        <end position="42"/>
    </location>
</feature>